<dbReference type="GO" id="GO:0003677">
    <property type="term" value="F:DNA binding"/>
    <property type="evidence" value="ECO:0007669"/>
    <property type="project" value="UniProtKB-KW"/>
</dbReference>
<keyword evidence="3" id="KW-1185">Reference proteome</keyword>
<dbReference type="InterPro" id="IPR009061">
    <property type="entry name" value="DNA-bd_dom_put_sf"/>
</dbReference>
<sequence>MNTTQHQSASAVTETGVLLTPAQAARILGIPTSTLARWRSERRELPYVKVGRVVRYRRGDLDRWIDQRTVRPLG</sequence>
<proteinExistence type="predicted"/>
<dbReference type="InterPro" id="IPR041657">
    <property type="entry name" value="HTH_17"/>
</dbReference>
<evidence type="ECO:0000313" key="2">
    <source>
        <dbReference type="EMBL" id="PJM74397.1"/>
    </source>
</evidence>
<comment type="caution">
    <text evidence="2">The sequence shown here is derived from an EMBL/GenBank/DDBJ whole genome shotgun (WGS) entry which is preliminary data.</text>
</comment>
<dbReference type="InterPro" id="IPR036388">
    <property type="entry name" value="WH-like_DNA-bd_sf"/>
</dbReference>
<feature type="domain" description="Helix-turn-helix" evidence="1">
    <location>
        <begin position="18"/>
        <end position="68"/>
    </location>
</feature>
<dbReference type="EMBL" id="PEBK01000014">
    <property type="protein sequence ID" value="PJM74397.1"/>
    <property type="molecule type" value="Genomic_DNA"/>
</dbReference>
<gene>
    <name evidence="2" type="ORF">CSQ87_10360</name>
</gene>
<dbReference type="AlphaFoldDB" id="A0A2M9HC60"/>
<dbReference type="NCBIfam" id="TIGR01764">
    <property type="entry name" value="excise"/>
    <property type="match status" value="1"/>
</dbReference>
<evidence type="ECO:0000259" key="1">
    <source>
        <dbReference type="Pfam" id="PF12728"/>
    </source>
</evidence>
<dbReference type="Pfam" id="PF12728">
    <property type="entry name" value="HTH_17"/>
    <property type="match status" value="1"/>
</dbReference>
<dbReference type="InterPro" id="IPR010093">
    <property type="entry name" value="SinI_DNA-bd"/>
</dbReference>
<protein>
    <submittedName>
        <fullName evidence="2">DNA-binding protein</fullName>
    </submittedName>
</protein>
<organism evidence="2 3">
    <name type="scientific">Bifidobacterium simiarum</name>
    <dbReference type="NCBI Taxonomy" id="2045441"/>
    <lineage>
        <taxon>Bacteria</taxon>
        <taxon>Bacillati</taxon>
        <taxon>Actinomycetota</taxon>
        <taxon>Actinomycetes</taxon>
        <taxon>Bifidobacteriales</taxon>
        <taxon>Bifidobacteriaceae</taxon>
        <taxon>Bifidobacterium</taxon>
    </lineage>
</organism>
<keyword evidence="2" id="KW-0238">DNA-binding</keyword>
<name>A0A2M9HC60_9BIFI</name>
<reference evidence="2 3" key="1">
    <citation type="submission" date="2017-10" db="EMBL/GenBank/DDBJ databases">
        <title>Draft genome sequences of strains TRE 1, TRE 9, TRE H and TRI 7, isolated from tamarins, belonging to four potential novel Bifidobacterium species.</title>
        <authorList>
            <person name="Mattarelli P."/>
            <person name="Modesto M."/>
            <person name="Puglisi E."/>
            <person name="Morelli L."/>
            <person name="Spezio C."/>
            <person name="Bonetti A."/>
            <person name="Sandri C."/>
        </authorList>
    </citation>
    <scope>NUCLEOTIDE SEQUENCE [LARGE SCALE GENOMIC DNA]</scope>
    <source>
        <strain evidence="3">TRI7</strain>
    </source>
</reference>
<dbReference type="Gene3D" id="1.10.10.10">
    <property type="entry name" value="Winged helix-like DNA-binding domain superfamily/Winged helix DNA-binding domain"/>
    <property type="match status" value="1"/>
</dbReference>
<dbReference type="Proteomes" id="UP000231451">
    <property type="component" value="Unassembled WGS sequence"/>
</dbReference>
<dbReference type="OrthoDB" id="5524782at2"/>
<accession>A0A2M9HC60</accession>
<evidence type="ECO:0000313" key="3">
    <source>
        <dbReference type="Proteomes" id="UP000231451"/>
    </source>
</evidence>
<dbReference type="SUPFAM" id="SSF46955">
    <property type="entry name" value="Putative DNA-binding domain"/>
    <property type="match status" value="1"/>
</dbReference>